<dbReference type="Gene3D" id="2.80.10.50">
    <property type="match status" value="3"/>
</dbReference>
<dbReference type="OrthoDB" id="954626at2"/>
<dbReference type="AlphaFoldDB" id="A0A553CMM7"/>
<organism evidence="5 6">
    <name type="scientific">Flavobacterium franklandianum</name>
    <dbReference type="NCBI Taxonomy" id="2594430"/>
    <lineage>
        <taxon>Bacteria</taxon>
        <taxon>Pseudomonadati</taxon>
        <taxon>Bacteroidota</taxon>
        <taxon>Flavobacteriia</taxon>
        <taxon>Flavobacteriales</taxon>
        <taxon>Flavobacteriaceae</taxon>
        <taxon>Flavobacterium</taxon>
    </lineage>
</organism>
<sequence>MIYIYIKINLKWFVFFLLYTCDLFAQTTDQRAEYIQNGTFNSFISADGSYFKGNSSSDNNPYGYGYWVTAHTLETLADAYQRTRNSVYKDRMKNIIGGIRKYNLYGNETYHNDYYDDLEWLCLASFNCYNATKDSEFLDAVHQIWSEIKTGYANNAMSWKKGCTSPCNNSIANAPAIIIAVKLYQLEGDPVNLQMAKDIHAWMKANVLNAQGGIWDAPDNYDPSWQFSYNSGMYIGACLELSIVTGQQSYVDDGIKASEFMMNYRLYDGGVFYLNEKGQGDGGLFKGIFAKWFAEFVRVGNLTQAQKERYLKVIKHTGDYVWDNSVDKSSFLISPDWERRPNGTIDLSTQTSGVHLFESIASLNKVHLYQDINYGGFYSQLPAGNYTSAQLLSRGTLDNYITSLTIPDGYTITVFENDNFSGTSKVFTSNTPWLNDWNDRISSIKIDFDNGFVNVFQEADFGGYKVGFVVGDYSLSDLVARGMVDNDITSVKVNPGYKVILYSDDNFTGTSTTITSDTNSIVNLKDQVTSLKVKLNLDNDLGNKTYYLQNRNSSMNMSVSGSSLSNGANIAQNTPSEGDNQKFTFTNLTDEGLYKIIVKHSGQSLDINNYNKANGANLEQYPYNATTNQQFFLISTGDGYYKIIAKHSGRLLEVLGASIVNGANVQQFDDNKQTSGQWKLIPVTQLSLETQNKMGSSINLYPNPVKDTLFLTSDMKGIEISIFSLIGNLVLKQKCLDNSIDVSALKSGVYFIFFDIDDNKIVKQFVKK</sequence>
<dbReference type="Gene3D" id="1.50.10.20">
    <property type="match status" value="1"/>
</dbReference>
<dbReference type="Pfam" id="PF03663">
    <property type="entry name" value="Glyco_hydro_76"/>
    <property type="match status" value="1"/>
</dbReference>
<dbReference type="Gene3D" id="2.60.20.10">
    <property type="entry name" value="Crystallins"/>
    <property type="match status" value="2"/>
</dbReference>
<name>A0A553CMM7_9FLAO</name>
<dbReference type="InterPro" id="IPR000772">
    <property type="entry name" value="Ricin_B_lectin"/>
</dbReference>
<evidence type="ECO:0000313" key="6">
    <source>
        <dbReference type="Proteomes" id="UP000318585"/>
    </source>
</evidence>
<gene>
    <name evidence="5" type="ORF">FNW17_07230</name>
</gene>
<reference evidence="5 6" key="1">
    <citation type="submission" date="2019-07" db="EMBL/GenBank/DDBJ databases">
        <title>Novel species of Flavobacterium.</title>
        <authorList>
            <person name="Liu Q."/>
            <person name="Xin Y.-H."/>
        </authorList>
    </citation>
    <scope>NUCLEOTIDE SEQUENCE [LARGE SCALE GENOMIC DNA]</scope>
    <source>
        <strain evidence="5 6">LB3P56</strain>
    </source>
</reference>
<evidence type="ECO:0000256" key="3">
    <source>
        <dbReference type="ARBA" id="ARBA00022737"/>
    </source>
</evidence>
<dbReference type="PANTHER" id="PTHR47791">
    <property type="entry name" value="MEIOTICALLY UP-REGULATED GENE 191 PROTEIN"/>
    <property type="match status" value="1"/>
</dbReference>
<dbReference type="InterPro" id="IPR053169">
    <property type="entry name" value="MUG_Protein"/>
</dbReference>
<dbReference type="SUPFAM" id="SSF48208">
    <property type="entry name" value="Six-hairpin glycosidases"/>
    <property type="match status" value="1"/>
</dbReference>
<keyword evidence="2" id="KW-0732">Signal</keyword>
<dbReference type="Proteomes" id="UP000318585">
    <property type="component" value="Unassembled WGS sequence"/>
</dbReference>
<dbReference type="Pfam" id="PF14200">
    <property type="entry name" value="RicinB_lectin_2"/>
    <property type="match status" value="1"/>
</dbReference>
<dbReference type="NCBIfam" id="TIGR04183">
    <property type="entry name" value="Por_Secre_tail"/>
    <property type="match status" value="1"/>
</dbReference>
<dbReference type="InterPro" id="IPR008928">
    <property type="entry name" value="6-hairpin_glycosidase_sf"/>
</dbReference>
<dbReference type="PROSITE" id="PS50915">
    <property type="entry name" value="CRYSTALLIN_BETA_GAMMA"/>
    <property type="match status" value="2"/>
</dbReference>
<dbReference type="InterPro" id="IPR035992">
    <property type="entry name" value="Ricin_B-like_lectins"/>
</dbReference>
<keyword evidence="3" id="KW-0677">Repeat</keyword>
<dbReference type="EMBL" id="VJZR01000004">
    <property type="protein sequence ID" value="TRX21665.1"/>
    <property type="molecule type" value="Genomic_DNA"/>
</dbReference>
<evidence type="ECO:0000256" key="1">
    <source>
        <dbReference type="ARBA" id="ARBA00009646"/>
    </source>
</evidence>
<dbReference type="InterPro" id="IPR011024">
    <property type="entry name" value="G_crystallin-like"/>
</dbReference>
<dbReference type="InterPro" id="IPR005198">
    <property type="entry name" value="Glyco_hydro_76"/>
</dbReference>
<dbReference type="SUPFAM" id="SSF50370">
    <property type="entry name" value="Ricin B-like lectins"/>
    <property type="match status" value="1"/>
</dbReference>
<comment type="caution">
    <text evidence="5">The sequence shown here is derived from an EMBL/GenBank/DDBJ whole genome shotgun (WGS) entry which is preliminary data.</text>
</comment>
<dbReference type="CDD" id="cd00161">
    <property type="entry name" value="beta-trefoil_Ricin-like"/>
    <property type="match status" value="1"/>
</dbReference>
<dbReference type="SMART" id="SM00458">
    <property type="entry name" value="RICIN"/>
    <property type="match status" value="1"/>
</dbReference>
<dbReference type="PROSITE" id="PS50231">
    <property type="entry name" value="RICIN_B_LECTIN"/>
    <property type="match status" value="1"/>
</dbReference>
<dbReference type="RefSeq" id="WP_144071288.1">
    <property type="nucleotide sequence ID" value="NZ_VJZR01000004.1"/>
</dbReference>
<evidence type="ECO:0000313" key="5">
    <source>
        <dbReference type="EMBL" id="TRX21665.1"/>
    </source>
</evidence>
<feature type="domain" description="Beta/gamma crystallin 'Greek key'" evidence="4">
    <location>
        <begin position="451"/>
        <end position="495"/>
    </location>
</feature>
<evidence type="ECO:0000256" key="2">
    <source>
        <dbReference type="ARBA" id="ARBA00022729"/>
    </source>
</evidence>
<dbReference type="SUPFAM" id="SSF49695">
    <property type="entry name" value="gamma-Crystallin-like"/>
    <property type="match status" value="2"/>
</dbReference>
<dbReference type="Pfam" id="PF00030">
    <property type="entry name" value="Crystall"/>
    <property type="match status" value="1"/>
</dbReference>
<dbReference type="InterPro" id="IPR001064">
    <property type="entry name" value="Beta/gamma_crystallin"/>
</dbReference>
<dbReference type="InterPro" id="IPR026444">
    <property type="entry name" value="Secre_tail"/>
</dbReference>
<protein>
    <submittedName>
        <fullName evidence="5">T9SS type A sorting domain-containing protein</fullName>
    </submittedName>
</protein>
<proteinExistence type="inferred from homology"/>
<dbReference type="Pfam" id="PF18962">
    <property type="entry name" value="Por_Secre_tail"/>
    <property type="match status" value="1"/>
</dbReference>
<feature type="domain" description="Beta/gamma crystallin 'Greek key'" evidence="4">
    <location>
        <begin position="497"/>
        <end position="535"/>
    </location>
</feature>
<dbReference type="SMART" id="SM00247">
    <property type="entry name" value="XTALbg"/>
    <property type="match status" value="2"/>
</dbReference>
<dbReference type="GO" id="GO:0005975">
    <property type="term" value="P:carbohydrate metabolic process"/>
    <property type="evidence" value="ECO:0007669"/>
    <property type="project" value="InterPro"/>
</dbReference>
<comment type="similarity">
    <text evidence="1">Belongs to the beta/gamma-crystallin family.</text>
</comment>
<accession>A0A553CMM7</accession>
<keyword evidence="6" id="KW-1185">Reference proteome</keyword>
<dbReference type="PANTHER" id="PTHR47791:SF3">
    <property type="entry name" value="MEIOTICALLY UP-REGULATED GENE 191 PROTEIN"/>
    <property type="match status" value="1"/>
</dbReference>
<evidence type="ECO:0000259" key="4">
    <source>
        <dbReference type="PROSITE" id="PS50915"/>
    </source>
</evidence>